<sequence length="47" mass="5366">MANFILYLVPPWTLDTSLLKQSSPLKRYADIKRGSLYFTRFSIVGSA</sequence>
<comment type="caution">
    <text evidence="1">The sequence shown here is derived from an EMBL/GenBank/DDBJ whole genome shotgun (WGS) entry which is preliminary data.</text>
</comment>
<dbReference type="AlphaFoldDB" id="A0A1R3JWZ6"/>
<proteinExistence type="predicted"/>
<dbReference type="Proteomes" id="UP000188268">
    <property type="component" value="Unassembled WGS sequence"/>
</dbReference>
<protein>
    <submittedName>
        <fullName evidence="1">Uncharacterized protein</fullName>
    </submittedName>
</protein>
<reference evidence="1 2" key="1">
    <citation type="submission" date="2013-09" db="EMBL/GenBank/DDBJ databases">
        <title>Corchorus capsularis genome sequencing.</title>
        <authorList>
            <person name="Alam M."/>
            <person name="Haque M.S."/>
            <person name="Islam M.S."/>
            <person name="Emdad E.M."/>
            <person name="Islam M.M."/>
            <person name="Ahmed B."/>
            <person name="Halim A."/>
            <person name="Hossen Q.M.M."/>
            <person name="Hossain M.Z."/>
            <person name="Ahmed R."/>
            <person name="Khan M.M."/>
            <person name="Islam R."/>
            <person name="Rashid M.M."/>
            <person name="Khan S.A."/>
            <person name="Rahman M.S."/>
            <person name="Alam M."/>
        </authorList>
    </citation>
    <scope>NUCLEOTIDE SEQUENCE [LARGE SCALE GENOMIC DNA]</scope>
    <source>
        <strain evidence="2">cv. CVL-1</strain>
        <tissue evidence="1">Whole seedling</tissue>
    </source>
</reference>
<name>A0A1R3JWZ6_COCAP</name>
<gene>
    <name evidence="1" type="ORF">CCACVL1_03833</name>
</gene>
<organism evidence="1 2">
    <name type="scientific">Corchorus capsularis</name>
    <name type="common">Jute</name>
    <dbReference type="NCBI Taxonomy" id="210143"/>
    <lineage>
        <taxon>Eukaryota</taxon>
        <taxon>Viridiplantae</taxon>
        <taxon>Streptophyta</taxon>
        <taxon>Embryophyta</taxon>
        <taxon>Tracheophyta</taxon>
        <taxon>Spermatophyta</taxon>
        <taxon>Magnoliopsida</taxon>
        <taxon>eudicotyledons</taxon>
        <taxon>Gunneridae</taxon>
        <taxon>Pentapetalae</taxon>
        <taxon>rosids</taxon>
        <taxon>malvids</taxon>
        <taxon>Malvales</taxon>
        <taxon>Malvaceae</taxon>
        <taxon>Grewioideae</taxon>
        <taxon>Apeibeae</taxon>
        <taxon>Corchorus</taxon>
    </lineage>
</organism>
<evidence type="ECO:0000313" key="1">
    <source>
        <dbReference type="EMBL" id="OMO99376.1"/>
    </source>
</evidence>
<dbReference type="Gramene" id="OMO99376">
    <property type="protein sequence ID" value="OMO99376"/>
    <property type="gene ID" value="CCACVL1_03833"/>
</dbReference>
<evidence type="ECO:0000313" key="2">
    <source>
        <dbReference type="Proteomes" id="UP000188268"/>
    </source>
</evidence>
<keyword evidence="2" id="KW-1185">Reference proteome</keyword>
<dbReference type="EMBL" id="AWWV01006885">
    <property type="protein sequence ID" value="OMO99376.1"/>
    <property type="molecule type" value="Genomic_DNA"/>
</dbReference>
<accession>A0A1R3JWZ6</accession>